<dbReference type="Proteomes" id="UP001279410">
    <property type="component" value="Unassembled WGS sequence"/>
</dbReference>
<keyword evidence="2" id="KW-1185">Reference proteome</keyword>
<evidence type="ECO:0000313" key="2">
    <source>
        <dbReference type="Proteomes" id="UP001279410"/>
    </source>
</evidence>
<dbReference type="AlphaFoldDB" id="A0AAD3RCI2"/>
<proteinExistence type="predicted"/>
<accession>A0AAD3RCI2</accession>
<gene>
    <name evidence="1" type="ORF">AKAME5_001527400</name>
</gene>
<sequence length="119" mass="13368">MTSLLPPCHNDRTERTVCGGGMEKGESEEVNKWRGNHTFYDTCLRLRVYVCCSTASDVDDEPEPTEPDYTLRPGLKIDDIDEFNPFVPKLEKSVSGSSPSRDRLLLTVTMLLLAVLFIS</sequence>
<name>A0AAD3RCI2_LATJO</name>
<reference evidence="1" key="1">
    <citation type="submission" date="2022-08" db="EMBL/GenBank/DDBJ databases">
        <title>Genome sequencing of akame (Lates japonicus).</title>
        <authorList>
            <person name="Hashiguchi Y."/>
            <person name="Takahashi H."/>
        </authorList>
    </citation>
    <scope>NUCLEOTIDE SEQUENCE</scope>
    <source>
        <strain evidence="1">Kochi</strain>
    </source>
</reference>
<protein>
    <submittedName>
        <fullName evidence="1">Ephrin-A3b</fullName>
    </submittedName>
</protein>
<comment type="caution">
    <text evidence="1">The sequence shown here is derived from an EMBL/GenBank/DDBJ whole genome shotgun (WGS) entry which is preliminary data.</text>
</comment>
<dbReference type="EMBL" id="BRZM01000063">
    <property type="protein sequence ID" value="GLD63677.1"/>
    <property type="molecule type" value="Genomic_DNA"/>
</dbReference>
<organism evidence="1 2">
    <name type="scientific">Lates japonicus</name>
    <name type="common">Japanese lates</name>
    <dbReference type="NCBI Taxonomy" id="270547"/>
    <lineage>
        <taxon>Eukaryota</taxon>
        <taxon>Metazoa</taxon>
        <taxon>Chordata</taxon>
        <taxon>Craniata</taxon>
        <taxon>Vertebrata</taxon>
        <taxon>Euteleostomi</taxon>
        <taxon>Actinopterygii</taxon>
        <taxon>Neopterygii</taxon>
        <taxon>Teleostei</taxon>
        <taxon>Neoteleostei</taxon>
        <taxon>Acanthomorphata</taxon>
        <taxon>Carangaria</taxon>
        <taxon>Carangaria incertae sedis</taxon>
        <taxon>Centropomidae</taxon>
        <taxon>Lates</taxon>
    </lineage>
</organism>
<evidence type="ECO:0000313" key="1">
    <source>
        <dbReference type="EMBL" id="GLD63677.1"/>
    </source>
</evidence>